<accession>A0A5B7JJV3</accession>
<proteinExistence type="predicted"/>
<dbReference type="InterPro" id="IPR013602">
    <property type="entry name" value="Dynein_heavy_linker"/>
</dbReference>
<evidence type="ECO:0000259" key="2">
    <source>
        <dbReference type="Pfam" id="PF08393"/>
    </source>
</evidence>
<evidence type="ECO:0000313" key="4">
    <source>
        <dbReference type="Proteomes" id="UP000324222"/>
    </source>
</evidence>
<name>A0A5B7JJV3_PORTR</name>
<sequence>MSHQYSSDVEAAKESTRDRKIQPMSVGSRRVAEYVKERIEKFRLHVPVLQCICSPGLRERHWTQVKWIFARLLPNYCLVSKLINKVSLFPYYSGSILLYIDTDYSFSFPW</sequence>
<gene>
    <name evidence="3" type="primary">Dnah3_4</name>
    <name evidence="3" type="ORF">E2C01_090044</name>
</gene>
<dbReference type="OrthoDB" id="5593012at2759"/>
<feature type="compositionally biased region" description="Basic and acidic residues" evidence="1">
    <location>
        <begin position="10"/>
        <end position="21"/>
    </location>
</feature>
<reference evidence="3 4" key="1">
    <citation type="submission" date="2019-05" db="EMBL/GenBank/DDBJ databases">
        <title>Another draft genome of Portunus trituberculatus and its Hox gene families provides insights of decapod evolution.</title>
        <authorList>
            <person name="Jeong J.-H."/>
            <person name="Song I."/>
            <person name="Kim S."/>
            <person name="Choi T."/>
            <person name="Kim D."/>
            <person name="Ryu S."/>
            <person name="Kim W."/>
        </authorList>
    </citation>
    <scope>NUCLEOTIDE SEQUENCE [LARGE SCALE GENOMIC DNA]</scope>
    <source>
        <tissue evidence="3">Muscle</tissue>
    </source>
</reference>
<feature type="domain" description="Dynein heavy chain linker" evidence="2">
    <location>
        <begin position="19"/>
        <end position="68"/>
    </location>
</feature>
<dbReference type="AlphaFoldDB" id="A0A5B7JJV3"/>
<keyword evidence="4" id="KW-1185">Reference proteome</keyword>
<protein>
    <submittedName>
        <fullName evidence="3">Dynein heavy chain 3, axonemal</fullName>
    </submittedName>
</protein>
<dbReference type="Proteomes" id="UP000324222">
    <property type="component" value="Unassembled WGS sequence"/>
</dbReference>
<feature type="region of interest" description="Disordered" evidence="1">
    <location>
        <begin position="1"/>
        <end position="24"/>
    </location>
</feature>
<organism evidence="3 4">
    <name type="scientific">Portunus trituberculatus</name>
    <name type="common">Swimming crab</name>
    <name type="synonym">Neptunus trituberculatus</name>
    <dbReference type="NCBI Taxonomy" id="210409"/>
    <lineage>
        <taxon>Eukaryota</taxon>
        <taxon>Metazoa</taxon>
        <taxon>Ecdysozoa</taxon>
        <taxon>Arthropoda</taxon>
        <taxon>Crustacea</taxon>
        <taxon>Multicrustacea</taxon>
        <taxon>Malacostraca</taxon>
        <taxon>Eumalacostraca</taxon>
        <taxon>Eucarida</taxon>
        <taxon>Decapoda</taxon>
        <taxon>Pleocyemata</taxon>
        <taxon>Brachyura</taxon>
        <taxon>Eubrachyura</taxon>
        <taxon>Portunoidea</taxon>
        <taxon>Portunidae</taxon>
        <taxon>Portuninae</taxon>
        <taxon>Portunus</taxon>
    </lineage>
</organism>
<evidence type="ECO:0000313" key="3">
    <source>
        <dbReference type="EMBL" id="MPC94855.1"/>
    </source>
</evidence>
<evidence type="ECO:0000256" key="1">
    <source>
        <dbReference type="SAM" id="MobiDB-lite"/>
    </source>
</evidence>
<dbReference type="EMBL" id="VSRR010100076">
    <property type="protein sequence ID" value="MPC94855.1"/>
    <property type="molecule type" value="Genomic_DNA"/>
</dbReference>
<dbReference type="Pfam" id="PF08393">
    <property type="entry name" value="DHC_N2"/>
    <property type="match status" value="1"/>
</dbReference>
<comment type="caution">
    <text evidence="3">The sequence shown here is derived from an EMBL/GenBank/DDBJ whole genome shotgun (WGS) entry which is preliminary data.</text>
</comment>